<keyword evidence="1 6" id="KW-0808">Transferase</keyword>
<comment type="catalytic activity">
    <reaction evidence="5 6">
        <text>NAD(+) + ATP = ADP + NADP(+) + H(+)</text>
        <dbReference type="Rhea" id="RHEA:18629"/>
        <dbReference type="ChEBI" id="CHEBI:15378"/>
        <dbReference type="ChEBI" id="CHEBI:30616"/>
        <dbReference type="ChEBI" id="CHEBI:57540"/>
        <dbReference type="ChEBI" id="CHEBI:58349"/>
        <dbReference type="ChEBI" id="CHEBI:456216"/>
        <dbReference type="EC" id="2.7.1.23"/>
    </reaction>
</comment>
<feature type="binding site" evidence="6">
    <location>
        <begin position="155"/>
        <end position="160"/>
    </location>
    <ligand>
        <name>NAD(+)</name>
        <dbReference type="ChEBI" id="CHEBI:57540"/>
    </ligand>
</feature>
<dbReference type="EMBL" id="JAZHOG010000002">
    <property type="protein sequence ID" value="MEJ8566644.1"/>
    <property type="molecule type" value="Genomic_DNA"/>
</dbReference>
<keyword evidence="6" id="KW-0547">Nucleotide-binding</keyword>
<proteinExistence type="inferred from homology"/>
<comment type="similarity">
    <text evidence="6">Belongs to the NAD kinase family.</text>
</comment>
<dbReference type="HAMAP" id="MF_00361">
    <property type="entry name" value="NAD_kinase"/>
    <property type="match status" value="1"/>
</dbReference>
<keyword evidence="8" id="KW-1185">Reference proteome</keyword>
<comment type="caution">
    <text evidence="7">The sequence shown here is derived from an EMBL/GenBank/DDBJ whole genome shotgun (WGS) entry which is preliminary data.</text>
</comment>
<dbReference type="Gene3D" id="3.40.50.10330">
    <property type="entry name" value="Probable inorganic polyphosphate/atp-NAD kinase, domain 1"/>
    <property type="match status" value="1"/>
</dbReference>
<dbReference type="GO" id="GO:0046872">
    <property type="term" value="F:metal ion binding"/>
    <property type="evidence" value="ECO:0007669"/>
    <property type="project" value="UniProtKB-UniRule"/>
</dbReference>
<keyword evidence="2 6" id="KW-0418">Kinase</keyword>
<dbReference type="InterPro" id="IPR017437">
    <property type="entry name" value="ATP-NAD_kinase_PpnK-typ_C"/>
</dbReference>
<dbReference type="PANTHER" id="PTHR20275:SF0">
    <property type="entry name" value="NAD KINASE"/>
    <property type="match status" value="1"/>
</dbReference>
<dbReference type="InterPro" id="IPR016064">
    <property type="entry name" value="NAD/diacylglycerol_kinase_sf"/>
</dbReference>
<name>A0AAW9RCK6_9GAMM</name>
<evidence type="ECO:0000313" key="8">
    <source>
        <dbReference type="Proteomes" id="UP001359886"/>
    </source>
</evidence>
<feature type="binding site" evidence="6">
    <location>
        <position position="216"/>
    </location>
    <ligand>
        <name>NAD(+)</name>
        <dbReference type="ChEBI" id="CHEBI:57540"/>
    </ligand>
</feature>
<dbReference type="AlphaFoldDB" id="A0AAW9RCK6"/>
<comment type="cofactor">
    <cofactor evidence="6">
        <name>a divalent metal cation</name>
        <dbReference type="ChEBI" id="CHEBI:60240"/>
    </cofactor>
</comment>
<evidence type="ECO:0000256" key="2">
    <source>
        <dbReference type="ARBA" id="ARBA00022777"/>
    </source>
</evidence>
<sequence length="254" mass="27969">MSADRIHFIASHSDNAQDALQQLTERYGQFSPDEADVIVALGGDGFMLRTLHRLLPADRPVYGMKLGNVGFLMNRFRQDGLIERLETANTVELAPLCMVAATEAGGEARALAINEVSLLRQMNQAAHIRIEINGSVKVPELVCDGVLVATAAGSTAYNLSAHGPILPLGTDALALTPISPFRPRRWRGAVLPSSARIRFEILDPYKRPVSATADAQEVRNVVSVEVFEEKDIRLKLMFDPDHSLEERILDEQFL</sequence>
<keyword evidence="6" id="KW-0067">ATP-binding</keyword>
<evidence type="ECO:0000256" key="1">
    <source>
        <dbReference type="ARBA" id="ARBA00022679"/>
    </source>
</evidence>
<feature type="binding site" evidence="6">
    <location>
        <begin position="114"/>
        <end position="115"/>
    </location>
    <ligand>
        <name>NAD(+)</name>
        <dbReference type="ChEBI" id="CHEBI:57540"/>
    </ligand>
</feature>
<evidence type="ECO:0000256" key="3">
    <source>
        <dbReference type="ARBA" id="ARBA00022857"/>
    </source>
</evidence>
<keyword evidence="4 6" id="KW-0520">NAD</keyword>
<dbReference type="Pfam" id="PF20143">
    <property type="entry name" value="NAD_kinase_C"/>
    <property type="match status" value="1"/>
</dbReference>
<dbReference type="Pfam" id="PF01513">
    <property type="entry name" value="NAD_kinase"/>
    <property type="match status" value="1"/>
</dbReference>
<evidence type="ECO:0000256" key="4">
    <source>
        <dbReference type="ARBA" id="ARBA00023027"/>
    </source>
</evidence>
<organism evidence="7 8">
    <name type="scientific">Elongatibacter sediminis</name>
    <dbReference type="NCBI Taxonomy" id="3119006"/>
    <lineage>
        <taxon>Bacteria</taxon>
        <taxon>Pseudomonadati</taxon>
        <taxon>Pseudomonadota</taxon>
        <taxon>Gammaproteobacteria</taxon>
        <taxon>Chromatiales</taxon>
        <taxon>Wenzhouxiangellaceae</taxon>
        <taxon>Elongatibacter</taxon>
    </lineage>
</organism>
<dbReference type="InterPro" id="IPR017438">
    <property type="entry name" value="ATP-NAD_kinase_N"/>
</dbReference>
<feature type="binding site" evidence="6">
    <location>
        <position position="144"/>
    </location>
    <ligand>
        <name>NAD(+)</name>
        <dbReference type="ChEBI" id="CHEBI:57540"/>
    </ligand>
</feature>
<accession>A0AAW9RCK6</accession>
<dbReference type="GO" id="GO:0006741">
    <property type="term" value="P:NADP+ biosynthetic process"/>
    <property type="evidence" value="ECO:0007669"/>
    <property type="project" value="UniProtKB-UniRule"/>
</dbReference>
<comment type="subcellular location">
    <subcellularLocation>
        <location evidence="6">Cytoplasm</location>
    </subcellularLocation>
</comment>
<comment type="caution">
    <text evidence="6">Lacks conserved residue(s) required for the propagation of feature annotation.</text>
</comment>
<dbReference type="GO" id="GO:0005737">
    <property type="term" value="C:cytoplasm"/>
    <property type="evidence" value="ECO:0007669"/>
    <property type="project" value="UniProtKB-SubCell"/>
</dbReference>
<keyword evidence="6" id="KW-0963">Cytoplasm</keyword>
<feature type="binding site" evidence="6">
    <location>
        <position position="49"/>
    </location>
    <ligand>
        <name>NAD(+)</name>
        <dbReference type="ChEBI" id="CHEBI:57540"/>
    </ligand>
</feature>
<dbReference type="GO" id="GO:0005524">
    <property type="term" value="F:ATP binding"/>
    <property type="evidence" value="ECO:0007669"/>
    <property type="project" value="UniProtKB-KW"/>
</dbReference>
<feature type="active site" description="Proton acceptor" evidence="6">
    <location>
        <position position="44"/>
    </location>
</feature>
<dbReference type="GO" id="GO:0003951">
    <property type="term" value="F:NAD+ kinase activity"/>
    <property type="evidence" value="ECO:0007669"/>
    <property type="project" value="UniProtKB-UniRule"/>
</dbReference>
<protein>
    <recommendedName>
        <fullName evidence="6">NAD kinase</fullName>
        <ecNumber evidence="6">2.7.1.23</ecNumber>
    </recommendedName>
    <alternativeName>
        <fullName evidence="6">ATP-dependent NAD kinase</fullName>
    </alternativeName>
</protein>
<feature type="binding site" evidence="6">
    <location>
        <position position="152"/>
    </location>
    <ligand>
        <name>NAD(+)</name>
        <dbReference type="ChEBI" id="CHEBI:57540"/>
    </ligand>
</feature>
<evidence type="ECO:0000256" key="5">
    <source>
        <dbReference type="ARBA" id="ARBA00047925"/>
    </source>
</evidence>
<dbReference type="Proteomes" id="UP001359886">
    <property type="component" value="Unassembled WGS sequence"/>
</dbReference>
<gene>
    <name evidence="6" type="primary">nadK</name>
    <name evidence="7" type="ORF">V3330_03300</name>
</gene>
<keyword evidence="3 6" id="KW-0521">NADP</keyword>
<dbReference type="NCBIfam" id="NF003406">
    <property type="entry name" value="PRK04761.1"/>
    <property type="match status" value="1"/>
</dbReference>
<dbReference type="GO" id="GO:0019674">
    <property type="term" value="P:NAD+ metabolic process"/>
    <property type="evidence" value="ECO:0007669"/>
    <property type="project" value="InterPro"/>
</dbReference>
<dbReference type="GO" id="GO:0051287">
    <property type="term" value="F:NAD binding"/>
    <property type="evidence" value="ECO:0007669"/>
    <property type="project" value="UniProtKB-ARBA"/>
</dbReference>
<comment type="function">
    <text evidence="6">Involved in the regulation of the intracellular balance of NAD and NADP, and is a key enzyme in the biosynthesis of NADP. Catalyzes specifically the phosphorylation on 2'-hydroxyl of the adenosine moiety of NAD to yield NADP.</text>
</comment>
<evidence type="ECO:0000313" key="7">
    <source>
        <dbReference type="EMBL" id="MEJ8566644.1"/>
    </source>
</evidence>
<evidence type="ECO:0000256" key="6">
    <source>
        <dbReference type="HAMAP-Rule" id="MF_00361"/>
    </source>
</evidence>
<dbReference type="RefSeq" id="WP_354693966.1">
    <property type="nucleotide sequence ID" value="NZ_JAZHOG010000002.1"/>
</dbReference>
<dbReference type="SUPFAM" id="SSF111331">
    <property type="entry name" value="NAD kinase/diacylglycerol kinase-like"/>
    <property type="match status" value="1"/>
</dbReference>
<dbReference type="EC" id="2.7.1.23" evidence="6"/>
<dbReference type="InterPro" id="IPR002504">
    <property type="entry name" value="NADK"/>
</dbReference>
<dbReference type="Gene3D" id="2.60.200.30">
    <property type="entry name" value="Probable inorganic polyphosphate/atp-NAD kinase, domain 2"/>
    <property type="match status" value="1"/>
</dbReference>
<reference evidence="7 8" key="1">
    <citation type="submission" date="2024-02" db="EMBL/GenBank/DDBJ databases">
        <title>A novel Wenzhouxiangellaceae bacterium, isolated from coastal sediments.</title>
        <authorList>
            <person name="Du Z.-J."/>
            <person name="Ye Y.-Q."/>
            <person name="Zhang X.-Y."/>
        </authorList>
    </citation>
    <scope>NUCLEOTIDE SEQUENCE [LARGE SCALE GENOMIC DNA]</scope>
    <source>
        <strain evidence="7 8">CH-27</strain>
    </source>
</reference>
<feature type="binding site" evidence="6">
    <location>
        <begin position="44"/>
        <end position="45"/>
    </location>
    <ligand>
        <name>NAD(+)</name>
        <dbReference type="ChEBI" id="CHEBI:57540"/>
    </ligand>
</feature>
<dbReference type="PANTHER" id="PTHR20275">
    <property type="entry name" value="NAD KINASE"/>
    <property type="match status" value="1"/>
</dbReference>